<evidence type="ECO:0000313" key="11">
    <source>
        <dbReference type="Proteomes" id="UP001333110"/>
    </source>
</evidence>
<evidence type="ECO:0000256" key="4">
    <source>
        <dbReference type="ARBA" id="ARBA00022787"/>
    </source>
</evidence>
<keyword evidence="4" id="KW-1000">Mitochondrion outer membrane</keyword>
<evidence type="ECO:0000256" key="3">
    <source>
        <dbReference type="ARBA" id="ARBA00022692"/>
    </source>
</evidence>
<evidence type="ECO:0000256" key="2">
    <source>
        <dbReference type="ARBA" id="ARBA00022448"/>
    </source>
</evidence>
<dbReference type="Proteomes" id="UP001333110">
    <property type="component" value="Unassembled WGS sequence"/>
</dbReference>
<dbReference type="InterPro" id="IPR019603">
    <property type="entry name" value="Tom5"/>
</dbReference>
<comment type="subcellular location">
    <subcellularLocation>
        <location evidence="1">Mitochondrion outer membrane</location>
        <topology evidence="1">Single-pass membrane protein</topology>
    </subcellularLocation>
</comment>
<dbReference type="GO" id="GO:0005742">
    <property type="term" value="C:mitochondrial outer membrane translocase complex"/>
    <property type="evidence" value="ECO:0007669"/>
    <property type="project" value="InterPro"/>
</dbReference>
<keyword evidence="8" id="KW-0472">Membrane</keyword>
<evidence type="ECO:0000256" key="8">
    <source>
        <dbReference type="ARBA" id="ARBA00023136"/>
    </source>
</evidence>
<evidence type="ECO:0000313" key="10">
    <source>
        <dbReference type="EMBL" id="KAK4815780.1"/>
    </source>
</evidence>
<dbReference type="AlphaFoldDB" id="A0AAN7RTH3"/>
<protein>
    <submittedName>
        <fullName evidence="10">Uncharacterized protein</fullName>
    </submittedName>
</protein>
<keyword evidence="7" id="KW-0496">Mitochondrion</keyword>
<name>A0AAN7RTH3_MYCAM</name>
<keyword evidence="11" id="KW-1185">Reference proteome</keyword>
<evidence type="ECO:0000256" key="9">
    <source>
        <dbReference type="ARBA" id="ARBA00025716"/>
    </source>
</evidence>
<proteinExistence type="inferred from homology"/>
<gene>
    <name evidence="10" type="ORF">QYF61_007198</name>
</gene>
<evidence type="ECO:0000256" key="5">
    <source>
        <dbReference type="ARBA" id="ARBA00022927"/>
    </source>
</evidence>
<evidence type="ECO:0000256" key="6">
    <source>
        <dbReference type="ARBA" id="ARBA00022989"/>
    </source>
</evidence>
<reference evidence="10 11" key="1">
    <citation type="journal article" date="2023" name="J. Hered.">
        <title>Chromosome-level genome of the wood stork (Mycteria americana) provides insight into avian chromosome evolution.</title>
        <authorList>
            <person name="Flamio R. Jr."/>
            <person name="Ramstad K.M."/>
        </authorList>
    </citation>
    <scope>NUCLEOTIDE SEQUENCE [LARGE SCALE GENOMIC DNA]</scope>
    <source>
        <strain evidence="10">JAX WOST 10</strain>
    </source>
</reference>
<accession>A0AAN7RTH3</accession>
<dbReference type="Pfam" id="PF10642">
    <property type="entry name" value="Tom5"/>
    <property type="match status" value="1"/>
</dbReference>
<keyword evidence="5" id="KW-0653">Protein transport</keyword>
<sequence>MFRIEGLGPKMDPEELKRKMRRDVLTSVRNFLIYVALLRISKCSGRRGPLGTAGWPPGPAPVRGLRPRDGTDWPGAAACSRPLLCTQHGTPSSWYSMGKKPGSKTSVCYDSESTAGLQQQRGRLKHRLQGPHIAPTQEAYVHPNDPEGASQVRPRVKPGSRLANIMSGCGRGLPLGCCQRHRVLRQGGLWGLYTFLSATCTTATDLWASEILLVVQGPLRGWAWRGQGVPRRGWDWAPGLWEPAKTGQGWRGRGVATWEGVIVMGGV</sequence>
<dbReference type="GO" id="GO:0006626">
    <property type="term" value="P:protein targeting to mitochondrion"/>
    <property type="evidence" value="ECO:0007669"/>
    <property type="project" value="UniProtKB-ARBA"/>
</dbReference>
<comment type="caution">
    <text evidence="10">The sequence shown here is derived from an EMBL/GenBank/DDBJ whole genome shotgun (WGS) entry which is preliminary data.</text>
</comment>
<organism evidence="10 11">
    <name type="scientific">Mycteria americana</name>
    <name type="common">Wood stork</name>
    <dbReference type="NCBI Taxonomy" id="33587"/>
    <lineage>
        <taxon>Eukaryota</taxon>
        <taxon>Metazoa</taxon>
        <taxon>Chordata</taxon>
        <taxon>Craniata</taxon>
        <taxon>Vertebrata</taxon>
        <taxon>Euteleostomi</taxon>
        <taxon>Archelosauria</taxon>
        <taxon>Archosauria</taxon>
        <taxon>Dinosauria</taxon>
        <taxon>Saurischia</taxon>
        <taxon>Theropoda</taxon>
        <taxon>Coelurosauria</taxon>
        <taxon>Aves</taxon>
        <taxon>Neognathae</taxon>
        <taxon>Neoaves</taxon>
        <taxon>Aequornithes</taxon>
        <taxon>Ciconiiformes</taxon>
        <taxon>Ciconiidae</taxon>
        <taxon>Mycteria</taxon>
    </lineage>
</organism>
<dbReference type="PANTHER" id="PTHR28436:SF1">
    <property type="entry name" value="MITOCHONDRIAL IMPORT RECEPTOR SUBUNIT TOM5 HOMOLOG"/>
    <property type="match status" value="1"/>
</dbReference>
<evidence type="ECO:0000256" key="7">
    <source>
        <dbReference type="ARBA" id="ARBA00023128"/>
    </source>
</evidence>
<keyword evidence="3" id="KW-0812">Transmembrane</keyword>
<dbReference type="PANTHER" id="PTHR28436">
    <property type="entry name" value="MITOCHONDRIAL IMPORT RECEPTOR SUBUNIT TOM5 HOMOLOG"/>
    <property type="match status" value="1"/>
</dbReference>
<evidence type="ECO:0000256" key="1">
    <source>
        <dbReference type="ARBA" id="ARBA00004572"/>
    </source>
</evidence>
<keyword evidence="6" id="KW-1133">Transmembrane helix</keyword>
<keyword evidence="2" id="KW-0813">Transport</keyword>
<dbReference type="EMBL" id="JAUNZN010000009">
    <property type="protein sequence ID" value="KAK4815780.1"/>
    <property type="molecule type" value="Genomic_DNA"/>
</dbReference>
<dbReference type="GO" id="GO:0015031">
    <property type="term" value="P:protein transport"/>
    <property type="evidence" value="ECO:0007669"/>
    <property type="project" value="UniProtKB-KW"/>
</dbReference>
<comment type="similarity">
    <text evidence="9">Belongs to the Tom5 family.</text>
</comment>
<dbReference type="InterPro" id="IPR029179">
    <property type="entry name" value="TOMM5_metazoa"/>
</dbReference>